<protein>
    <submittedName>
        <fullName evidence="1">Uncharacterized protein</fullName>
    </submittedName>
</protein>
<organism evidence="1 2">
    <name type="scientific">Nocardioides aromaticivorans</name>
    <dbReference type="NCBI Taxonomy" id="200618"/>
    <lineage>
        <taxon>Bacteria</taxon>
        <taxon>Bacillati</taxon>
        <taxon>Actinomycetota</taxon>
        <taxon>Actinomycetes</taxon>
        <taxon>Propionibacteriales</taxon>
        <taxon>Nocardioidaceae</taxon>
        <taxon>Nocardioides</taxon>
    </lineage>
</organism>
<accession>A0A7Z0CKH7</accession>
<dbReference type="EMBL" id="JACBZM010000001">
    <property type="protein sequence ID" value="NYI44159.1"/>
    <property type="molecule type" value="Genomic_DNA"/>
</dbReference>
<proteinExistence type="predicted"/>
<comment type="caution">
    <text evidence="1">The sequence shown here is derived from an EMBL/GenBank/DDBJ whole genome shotgun (WGS) entry which is preliminary data.</text>
</comment>
<dbReference type="RefSeq" id="WP_179648097.1">
    <property type="nucleotide sequence ID" value="NZ_JACBZM010000001.1"/>
</dbReference>
<dbReference type="SUPFAM" id="SSF140453">
    <property type="entry name" value="EsxAB dimer-like"/>
    <property type="match status" value="1"/>
</dbReference>
<gene>
    <name evidence="1" type="ORF">BJ993_001239</name>
</gene>
<sequence>MATELAVELSDLRGWSRQVDRAGDDCTTLSSYIATQVPDGDFGRILSLIKGDYESMARTVEQALATDGTRLGLTGDSLGKTLRHYIDTDEHVSQSFGVGARITDDGNVAAAFTDTGVSTAAPPSVSGETLPEVSFGWLFDKACELISWVGGPDLRAWVTEQIAGDVAKASTQASAWANAATAMRAVQGNLDRGDGAIALTWKGDASVAAGAYLDQWISSLREQAASMDQIGQYLLDMVEQSVEMAQVVVDIVKEIISIISAGWSMASIPIYGQIKLVDKVKDAIKLVNDARKVITVFWNTIKLVVDSIKLTITVFESESLPAAPSLPGVPA</sequence>
<dbReference type="InterPro" id="IPR036689">
    <property type="entry name" value="ESAT-6-like_sf"/>
</dbReference>
<evidence type="ECO:0000313" key="2">
    <source>
        <dbReference type="Proteomes" id="UP000562045"/>
    </source>
</evidence>
<evidence type="ECO:0000313" key="1">
    <source>
        <dbReference type="EMBL" id="NYI44159.1"/>
    </source>
</evidence>
<name>A0A7Z0CKH7_9ACTN</name>
<reference evidence="1 2" key="1">
    <citation type="submission" date="2020-07" db="EMBL/GenBank/DDBJ databases">
        <title>Sequencing the genomes of 1000 actinobacteria strains.</title>
        <authorList>
            <person name="Klenk H.-P."/>
        </authorList>
    </citation>
    <scope>NUCLEOTIDE SEQUENCE [LARGE SCALE GENOMIC DNA]</scope>
    <source>
        <strain evidence="1 2">DSM 15131</strain>
    </source>
</reference>
<dbReference type="Proteomes" id="UP000562045">
    <property type="component" value="Unassembled WGS sequence"/>
</dbReference>
<dbReference type="AlphaFoldDB" id="A0A7Z0CKH7"/>